<dbReference type="InterPro" id="IPR051171">
    <property type="entry name" value="CaCA"/>
</dbReference>
<evidence type="ECO:0000259" key="6">
    <source>
        <dbReference type="SMART" id="SM00237"/>
    </source>
</evidence>
<evidence type="ECO:0000313" key="8">
    <source>
        <dbReference type="Proteomes" id="UP000325286"/>
    </source>
</evidence>
<organism evidence="7 8">
    <name type="scientific">Roseimaritima ulvae</name>
    <dbReference type="NCBI Taxonomy" id="980254"/>
    <lineage>
        <taxon>Bacteria</taxon>
        <taxon>Pseudomonadati</taxon>
        <taxon>Planctomycetota</taxon>
        <taxon>Planctomycetia</taxon>
        <taxon>Pirellulales</taxon>
        <taxon>Pirellulaceae</taxon>
        <taxon>Roseimaritima</taxon>
    </lineage>
</organism>
<evidence type="ECO:0000256" key="2">
    <source>
        <dbReference type="ARBA" id="ARBA00022737"/>
    </source>
</evidence>
<dbReference type="Gene3D" id="2.60.40.2030">
    <property type="match status" value="6"/>
</dbReference>
<feature type="domain" description="Calx-beta" evidence="6">
    <location>
        <begin position="947"/>
        <end position="1045"/>
    </location>
</feature>
<dbReference type="GO" id="GO:0007154">
    <property type="term" value="P:cell communication"/>
    <property type="evidence" value="ECO:0007669"/>
    <property type="project" value="InterPro"/>
</dbReference>
<keyword evidence="4" id="KW-0406">Ion transport</keyword>
<dbReference type="SMART" id="SM00237">
    <property type="entry name" value="Calx_beta"/>
    <property type="match status" value="6"/>
</dbReference>
<dbReference type="Proteomes" id="UP000325286">
    <property type="component" value="Chromosome"/>
</dbReference>
<gene>
    <name evidence="7" type="ORF">UC8_54900</name>
</gene>
<feature type="domain" description="Calx-beta" evidence="6">
    <location>
        <begin position="1171"/>
        <end position="1272"/>
    </location>
</feature>
<proteinExistence type="predicted"/>
<dbReference type="PANTHER" id="PTHR11878:SF65">
    <property type="entry name" value="NA_CA-EXCHANGE PROTEIN, ISOFORM G"/>
    <property type="match status" value="1"/>
</dbReference>
<feature type="domain" description="Calx-beta" evidence="6">
    <location>
        <begin position="1058"/>
        <end position="1158"/>
    </location>
</feature>
<dbReference type="EMBL" id="CP042914">
    <property type="protein sequence ID" value="QEG43441.1"/>
    <property type="molecule type" value="Genomic_DNA"/>
</dbReference>
<dbReference type="Pfam" id="PF00404">
    <property type="entry name" value="Dockerin_1"/>
    <property type="match status" value="1"/>
</dbReference>
<feature type="domain" description="Calx-beta" evidence="6">
    <location>
        <begin position="830"/>
        <end position="931"/>
    </location>
</feature>
<dbReference type="GO" id="GO:0016020">
    <property type="term" value="C:membrane"/>
    <property type="evidence" value="ECO:0007669"/>
    <property type="project" value="InterPro"/>
</dbReference>
<keyword evidence="4" id="KW-0813">Transport</keyword>
<dbReference type="InterPro" id="IPR002105">
    <property type="entry name" value="Dockerin_1_rpt"/>
</dbReference>
<keyword evidence="1" id="KW-0732">Signal</keyword>
<keyword evidence="3" id="KW-0106">Calcium</keyword>
<dbReference type="InterPro" id="IPR006626">
    <property type="entry name" value="PbH1"/>
</dbReference>
<dbReference type="InterPro" id="IPR059226">
    <property type="entry name" value="Choice_anch_Q_dom"/>
</dbReference>
<dbReference type="RefSeq" id="WP_068129809.1">
    <property type="nucleotide sequence ID" value="NZ_CP042914.1"/>
</dbReference>
<sequence>MKCSRGSRRFRQLSVERLECRRVLAAIVNGEVETGSFATGQSDGFEFTASQDEFVRVAVVDLTGTTGNSQPKPILQIVDPGGNILTSSSTGEQLSGRDDDSSFFQFAVQADGEYTAIISEQSNDQALVYSIRLLVLPGDPVLIEGQDEFLDNGEEFVAALPVNGMNVHQFDVQESDLVHVSIGNLDPVGGSSYAGPRLQIIDPTGKRVSIGGDLVFGDVEQARAQFTATMTGRYTALVLEEDSNAPLDYRIRLFTLPGTPNPIPGRDGTLVNGAVTEASFELGGMNYHRFTASQDEFIRVAVVDLTGTTGNSQPEPILQIVGPDGNILTSSSPGEQLSGRDDDSSFFQFVVQADGEYTAIISELSNDQALDYSIRLLALPGDPVLIDGQDEFLDNGEEFVAALPLNGMNVHQFDVQESDLVYVSVGNLNPVGGNTYAGPRLQIIDPTGKRVSIGGDVIFGNVEQALAQFTATMTGRYTALMLEEDSNAALDYRIRLFTLPGTPNPIPDRDGTLVNGVATEASFELGTFAFFTFDAISASEVTIDVRDTMGGSDASPAVQIFSVEGELIADNADSELATVTFVPAVDSVYYALVSESLNDSPLSFAITASGIASLARVVSVGSASQTGSEDGGTLTLDVNISAASATDVTVPFTVRGTATDGDDYTITSSPVTIAAGQTSATVTITVVDDVIDESAETVIVSLGTPTGADLGSSTVHMVTIIDNDAPPPLPTVSVSGSSQTGAEDVGTLTFDVNLSVVSATDVTVPLTVTGTATDGNDYTITSSPVTIAAGQTSATVTITVVDDVIDESDETVIVTLGAPTGADLGSSTVHTATIIDNDDPPPPPTVSVSHAAQAGAEDAGTLTFDVKLSAASATDVTVPFTVTGTAIDGDDYMITSSPVTIAAGQTSATVTITVVDDVIDESDETVIVTLGAPTGADLGSSTIYTATIIDNDDPPPPPTVSVSRDTQTGPEDVGTLTFDVELSAASTTDVTVPFTVMGTATDGDDYAITLSPVTIAAGQTSATVTITVVDDVSDEGDETIVVSLGKPTGAELGNSTVHTATIVDNDPAPLPTVSVGSATQAGAEDVGTLTFDVNLSAASATDVTVPFTVTGTAIDGNDYTITSSPVTIATGQSSATVTISVIDDVSDEGDETIVVSLGRPTGAELGSSTVHTVTIVDNDTPPQLPTVSVSHTTQTGSEDVGTLTFDVKLSAASATDVTIPFTVTGTATDGDDYTITSSPVAIAAGQTSATVTITVVADGVSEVDETVVVTLLTPTNAELGEDFVHVATITDGRDPFIVTTTDDIIDWTDSETSLREAIATANSSPGEDVVTFANQLSGQEIILLGTELLINDATTIDASSLAERITINADGRSRVLHFRAAGELPKSSASLWLKGVQITGGKVSGNNPTVDGQVLTMHDGGGIRFDSSGVLTIEDSSIRQNMATGDTVGGGGVFVGSGSLRLLSSSLTSNHSSWNGGGILATTGSVDLISSTISENENTSLFAGGGAVYADSGDVSVQDSWVSENVSLNGAGGAIQTGSGDVVLTRSEMVGNTARFSGGGIRTGSGNVTVLVSSIESNSTQLNGGAISTHSGDVTITSSTISENVADANGGGIFTTSGAASLLQSTVSGNAALQDGGAMMTYYGDLFVSSSTISLNRSSLGTGGIVLDPLSYADKESLTLRNSIVAQNTGSGDAGDILAPASDGIASQFSLIGNNTGVGIAEAQTADAHGNIVGTTDNPVDPLLSELASFGGLTKTQRLLSGSPAINAGAPDGMLEQQPFDQRGEGFPRMFGGRLDMGAVESLTPVVVESLVMMPPDAGYDPPDLQGVDQPASWSTQRSELHRVVVNFNSMVTTVSVDDVQLTNLGVDSPNDPDAAITLMSQQIVFHASSHQLIISLRADQLSDGVYQLQLFASHSTYETIVITGNPDNRFYTLRGDFDGNGLVGADDVTTIGYWLDRGVGSVPGYVDPNGDGSLEQSEAQLFAGLLNRRLIFPDGSSAASDIDDLTPKEKDAFANSLNDPLDVDGDGEIIPLDALLVINHLNLLSRNGELGAKFAWDRRDVSRDFQMDAFDALLVINHLNLQARLNGQGSDAPVSSTLRQTAPQKPNVRSVPLYADQAIIDMFGDTDDEDEELELLASLGVRDW</sequence>
<dbReference type="NCBIfam" id="NF041518">
    <property type="entry name" value="choice_anch_Q"/>
    <property type="match status" value="1"/>
</dbReference>
<dbReference type="PANTHER" id="PTHR11878">
    <property type="entry name" value="SODIUM/CALCIUM EXCHANGER"/>
    <property type="match status" value="1"/>
</dbReference>
<evidence type="ECO:0000256" key="5">
    <source>
        <dbReference type="SAM" id="MobiDB-lite"/>
    </source>
</evidence>
<dbReference type="PROSITE" id="PS00018">
    <property type="entry name" value="EF_HAND_1"/>
    <property type="match status" value="1"/>
</dbReference>
<feature type="region of interest" description="Disordered" evidence="5">
    <location>
        <begin position="949"/>
        <end position="970"/>
    </location>
</feature>
<dbReference type="SUPFAM" id="SSF141072">
    <property type="entry name" value="CalX-like"/>
    <property type="match status" value="6"/>
</dbReference>
<feature type="compositionally biased region" description="Polar residues" evidence="5">
    <location>
        <begin position="960"/>
        <end position="969"/>
    </location>
</feature>
<dbReference type="GO" id="GO:0000272">
    <property type="term" value="P:polysaccharide catabolic process"/>
    <property type="evidence" value="ECO:0007669"/>
    <property type="project" value="InterPro"/>
</dbReference>
<dbReference type="OrthoDB" id="292920at2"/>
<dbReference type="Gene3D" id="2.60.120.380">
    <property type="match status" value="1"/>
</dbReference>
<dbReference type="InterPro" id="IPR003644">
    <property type="entry name" value="Calx_beta"/>
</dbReference>
<feature type="domain" description="Calx-beta" evidence="6">
    <location>
        <begin position="716"/>
        <end position="817"/>
    </location>
</feature>
<dbReference type="InterPro" id="IPR011050">
    <property type="entry name" value="Pectin_lyase_fold/virulence"/>
</dbReference>
<dbReference type="GO" id="GO:0004553">
    <property type="term" value="F:hydrolase activity, hydrolyzing O-glycosyl compounds"/>
    <property type="evidence" value="ECO:0007669"/>
    <property type="project" value="InterPro"/>
</dbReference>
<dbReference type="SMART" id="SM00710">
    <property type="entry name" value="PbH1"/>
    <property type="match status" value="5"/>
</dbReference>
<keyword evidence="2" id="KW-0677">Repeat</keyword>
<evidence type="ECO:0000256" key="4">
    <source>
        <dbReference type="ARBA" id="ARBA00023065"/>
    </source>
</evidence>
<dbReference type="InterPro" id="IPR038081">
    <property type="entry name" value="CalX-like_sf"/>
</dbReference>
<evidence type="ECO:0000313" key="7">
    <source>
        <dbReference type="EMBL" id="QEG43441.1"/>
    </source>
</evidence>
<dbReference type="Pfam" id="PF03160">
    <property type="entry name" value="Calx-beta"/>
    <property type="match status" value="6"/>
</dbReference>
<dbReference type="InterPro" id="IPR018247">
    <property type="entry name" value="EF_Hand_1_Ca_BS"/>
</dbReference>
<protein>
    <submittedName>
        <fullName evidence="7">Calx-beta domain protein</fullName>
    </submittedName>
</protein>
<accession>A0A5B9R928</accession>
<feature type="domain" description="Calx-beta" evidence="6">
    <location>
        <begin position="607"/>
        <end position="703"/>
    </location>
</feature>
<reference evidence="7 8" key="1">
    <citation type="submission" date="2019-08" db="EMBL/GenBank/DDBJ databases">
        <title>Deep-cultivation of Planctomycetes and their phenomic and genomic characterization uncovers novel biology.</title>
        <authorList>
            <person name="Wiegand S."/>
            <person name="Jogler M."/>
            <person name="Boedeker C."/>
            <person name="Pinto D."/>
            <person name="Vollmers J."/>
            <person name="Rivas-Marin E."/>
            <person name="Kohn T."/>
            <person name="Peeters S.H."/>
            <person name="Heuer A."/>
            <person name="Rast P."/>
            <person name="Oberbeckmann S."/>
            <person name="Bunk B."/>
            <person name="Jeske O."/>
            <person name="Meyerdierks A."/>
            <person name="Storesund J.E."/>
            <person name="Kallscheuer N."/>
            <person name="Luecker S."/>
            <person name="Lage O.M."/>
            <person name="Pohl T."/>
            <person name="Merkel B.J."/>
            <person name="Hornburger P."/>
            <person name="Mueller R.-W."/>
            <person name="Bruemmer F."/>
            <person name="Labrenz M."/>
            <person name="Spormann A.M."/>
            <person name="Op den Camp H."/>
            <person name="Overmann J."/>
            <person name="Amann R."/>
            <person name="Jetten M.S.M."/>
            <person name="Mascher T."/>
            <person name="Medema M.H."/>
            <person name="Devos D.P."/>
            <person name="Kaster A.-K."/>
            <person name="Ovreas L."/>
            <person name="Rohde M."/>
            <person name="Galperin M.Y."/>
            <person name="Jogler C."/>
        </authorList>
    </citation>
    <scope>NUCLEOTIDE SEQUENCE [LARGE SCALE GENOMIC DNA]</scope>
    <source>
        <strain evidence="7 8">UC8</strain>
    </source>
</reference>
<evidence type="ECO:0000256" key="3">
    <source>
        <dbReference type="ARBA" id="ARBA00022837"/>
    </source>
</evidence>
<dbReference type="SUPFAM" id="SSF51126">
    <property type="entry name" value="Pectin lyase-like"/>
    <property type="match status" value="2"/>
</dbReference>
<keyword evidence="8" id="KW-1185">Reference proteome</keyword>
<feature type="region of interest" description="Disordered" evidence="5">
    <location>
        <begin position="834"/>
        <end position="854"/>
    </location>
</feature>
<dbReference type="GO" id="GO:0030001">
    <property type="term" value="P:metal ion transport"/>
    <property type="evidence" value="ECO:0007669"/>
    <property type="project" value="TreeGrafter"/>
</dbReference>
<dbReference type="KEGG" id="rul:UC8_54900"/>
<evidence type="ECO:0000256" key="1">
    <source>
        <dbReference type="ARBA" id="ARBA00022729"/>
    </source>
</evidence>
<name>A0A5B9R928_9BACT</name>